<keyword evidence="2" id="KW-1185">Reference proteome</keyword>
<feature type="non-terminal residue" evidence="1">
    <location>
        <position position="1"/>
    </location>
</feature>
<dbReference type="EMBL" id="CAJVCH010260793">
    <property type="protein sequence ID" value="CAG7733995.1"/>
    <property type="molecule type" value="Genomic_DNA"/>
</dbReference>
<proteinExistence type="predicted"/>
<reference evidence="1" key="1">
    <citation type="submission" date="2021-06" db="EMBL/GenBank/DDBJ databases">
        <authorList>
            <person name="Hodson N. C."/>
            <person name="Mongue J. A."/>
            <person name="Jaron S. K."/>
        </authorList>
    </citation>
    <scope>NUCLEOTIDE SEQUENCE</scope>
</reference>
<evidence type="ECO:0000313" key="1">
    <source>
        <dbReference type="EMBL" id="CAG7733995.1"/>
    </source>
</evidence>
<evidence type="ECO:0000313" key="2">
    <source>
        <dbReference type="Proteomes" id="UP000708208"/>
    </source>
</evidence>
<sequence length="19" mass="2258">VNCEVSCQHFGYVRRKGKF</sequence>
<name>A0A8J2K731_9HEXA</name>
<organism evidence="1 2">
    <name type="scientific">Allacma fusca</name>
    <dbReference type="NCBI Taxonomy" id="39272"/>
    <lineage>
        <taxon>Eukaryota</taxon>
        <taxon>Metazoa</taxon>
        <taxon>Ecdysozoa</taxon>
        <taxon>Arthropoda</taxon>
        <taxon>Hexapoda</taxon>
        <taxon>Collembola</taxon>
        <taxon>Symphypleona</taxon>
        <taxon>Sminthuridae</taxon>
        <taxon>Allacma</taxon>
    </lineage>
</organism>
<dbReference type="AlphaFoldDB" id="A0A8J2K731"/>
<gene>
    <name evidence="1" type="ORF">AFUS01_LOCUS22408</name>
</gene>
<accession>A0A8J2K731</accession>
<dbReference type="Proteomes" id="UP000708208">
    <property type="component" value="Unassembled WGS sequence"/>
</dbReference>
<comment type="caution">
    <text evidence="1">The sequence shown here is derived from an EMBL/GenBank/DDBJ whole genome shotgun (WGS) entry which is preliminary data.</text>
</comment>
<protein>
    <submittedName>
        <fullName evidence="1">Uncharacterized protein</fullName>
    </submittedName>
</protein>